<feature type="domain" description="Bacterial bifunctional deaminase-reductase C-terminal" evidence="1">
    <location>
        <begin position="86"/>
        <end position="171"/>
    </location>
</feature>
<dbReference type="GO" id="GO:0009231">
    <property type="term" value="P:riboflavin biosynthetic process"/>
    <property type="evidence" value="ECO:0007669"/>
    <property type="project" value="InterPro"/>
</dbReference>
<comment type="caution">
    <text evidence="2">The sequence shown here is derived from an EMBL/GenBank/DDBJ whole genome shotgun (WGS) entry which is preliminary data.</text>
</comment>
<accession>A0A9X1JZP1</accession>
<dbReference type="PANTHER" id="PTHR38011:SF11">
    <property type="entry name" value="2,5-DIAMINO-6-RIBOSYLAMINO-4(3H)-PYRIMIDINONE 5'-PHOSPHATE REDUCTASE"/>
    <property type="match status" value="1"/>
</dbReference>
<organism evidence="2 3">
    <name type="scientific">Roseobacter insulae</name>
    <dbReference type="NCBI Taxonomy" id="2859783"/>
    <lineage>
        <taxon>Bacteria</taxon>
        <taxon>Pseudomonadati</taxon>
        <taxon>Pseudomonadota</taxon>
        <taxon>Alphaproteobacteria</taxon>
        <taxon>Rhodobacterales</taxon>
        <taxon>Roseobacteraceae</taxon>
        <taxon>Roseobacter</taxon>
    </lineage>
</organism>
<name>A0A9X1JZP1_9RHOB</name>
<proteinExistence type="predicted"/>
<dbReference type="InterPro" id="IPR002734">
    <property type="entry name" value="RibDG_C"/>
</dbReference>
<reference evidence="2" key="1">
    <citation type="submission" date="2021-07" db="EMBL/GenBank/DDBJ databases">
        <title>Roseobacter insulae sp. nov., isolated from a tidal flat.</title>
        <authorList>
            <person name="Park S."/>
            <person name="Yoon J.-H."/>
        </authorList>
    </citation>
    <scope>NUCLEOTIDE SEQUENCE</scope>
    <source>
        <strain evidence="2">YSTF-M11</strain>
    </source>
</reference>
<dbReference type="GO" id="GO:0008703">
    <property type="term" value="F:5-amino-6-(5-phosphoribosylamino)uracil reductase activity"/>
    <property type="evidence" value="ECO:0007669"/>
    <property type="project" value="InterPro"/>
</dbReference>
<evidence type="ECO:0000313" key="3">
    <source>
        <dbReference type="Proteomes" id="UP001138661"/>
    </source>
</evidence>
<protein>
    <submittedName>
        <fullName evidence="2">Dihydrofolate reductase family protein</fullName>
    </submittedName>
</protein>
<dbReference type="EMBL" id="JAHXDN010000004">
    <property type="protein sequence ID" value="MBW4709500.1"/>
    <property type="molecule type" value="Genomic_DNA"/>
</dbReference>
<evidence type="ECO:0000259" key="1">
    <source>
        <dbReference type="Pfam" id="PF01872"/>
    </source>
</evidence>
<gene>
    <name evidence="2" type="ORF">KX928_17050</name>
</gene>
<sequence>MALTLDKRRRDRSDGFDKGGWAAPYYQDVMATVQREAMATPCDFLFCRRAYESFAAHWFKVDESLVTARMNAARKNVVSDGAPELRWRNPHLVTGDVQAGIAALKAQVGPSFQVHGGATLVQTLLADDLIDKFRLWIFPVVVGAGKRVFEGGTAQRSLKPKKCETSGNGVVMSIYEKR</sequence>
<dbReference type="Pfam" id="PF01872">
    <property type="entry name" value="RibD_C"/>
    <property type="match status" value="1"/>
</dbReference>
<dbReference type="PANTHER" id="PTHR38011">
    <property type="entry name" value="DIHYDROFOLATE REDUCTASE FAMILY PROTEIN (AFU_ORTHOLOGUE AFUA_8G06820)"/>
    <property type="match status" value="1"/>
</dbReference>
<dbReference type="RefSeq" id="WP_219505062.1">
    <property type="nucleotide sequence ID" value="NZ_JAHXDN010000004.1"/>
</dbReference>
<evidence type="ECO:0000313" key="2">
    <source>
        <dbReference type="EMBL" id="MBW4709500.1"/>
    </source>
</evidence>
<dbReference type="InterPro" id="IPR050765">
    <property type="entry name" value="Riboflavin_Biosynth_HTPR"/>
</dbReference>
<dbReference type="Proteomes" id="UP001138661">
    <property type="component" value="Unassembled WGS sequence"/>
</dbReference>
<dbReference type="AlphaFoldDB" id="A0A9X1JZP1"/>
<keyword evidence="3" id="KW-1185">Reference proteome</keyword>